<organism evidence="1 2">
    <name type="scientific">Kineosporia corallincola</name>
    <dbReference type="NCBI Taxonomy" id="2835133"/>
    <lineage>
        <taxon>Bacteria</taxon>
        <taxon>Bacillati</taxon>
        <taxon>Actinomycetota</taxon>
        <taxon>Actinomycetes</taxon>
        <taxon>Kineosporiales</taxon>
        <taxon>Kineosporiaceae</taxon>
        <taxon>Kineosporia</taxon>
    </lineage>
</organism>
<dbReference type="InterPro" id="IPR003673">
    <property type="entry name" value="CoA-Trfase_fam_III"/>
</dbReference>
<accession>A0ABS5TKD3</accession>
<name>A0ABS5TKD3_9ACTN</name>
<dbReference type="InterPro" id="IPR023606">
    <property type="entry name" value="CoA-Trfase_III_dom_1_sf"/>
</dbReference>
<dbReference type="PANTHER" id="PTHR48228:SF5">
    <property type="entry name" value="ALPHA-METHYLACYL-COA RACEMASE"/>
    <property type="match status" value="1"/>
</dbReference>
<dbReference type="InterPro" id="IPR044855">
    <property type="entry name" value="CoA-Trfase_III_dom3_sf"/>
</dbReference>
<dbReference type="GO" id="GO:0016740">
    <property type="term" value="F:transferase activity"/>
    <property type="evidence" value="ECO:0007669"/>
    <property type="project" value="UniProtKB-KW"/>
</dbReference>
<dbReference type="RefSeq" id="WP_214157930.1">
    <property type="nucleotide sequence ID" value="NZ_JAHBAY010000009.1"/>
</dbReference>
<dbReference type="EMBL" id="JAHBAY010000009">
    <property type="protein sequence ID" value="MBT0771562.1"/>
    <property type="molecule type" value="Genomic_DNA"/>
</dbReference>
<gene>
    <name evidence="1" type="ORF">KIH74_21670</name>
</gene>
<reference evidence="1 2" key="1">
    <citation type="submission" date="2021-05" db="EMBL/GenBank/DDBJ databases">
        <title>Kineosporia and Streptomyces sp. nov. two new marine actinobacteria isolated from Coral.</title>
        <authorList>
            <person name="Buangrab K."/>
            <person name="Sutthacheep M."/>
            <person name="Yeemin T."/>
            <person name="Harunari E."/>
            <person name="Igarashi Y."/>
            <person name="Kanchanasin P."/>
            <person name="Tanasupawat S."/>
            <person name="Phongsopitanun W."/>
        </authorList>
    </citation>
    <scope>NUCLEOTIDE SEQUENCE [LARGE SCALE GENOMIC DNA]</scope>
    <source>
        <strain evidence="1 2">J2-2</strain>
    </source>
</reference>
<dbReference type="Gene3D" id="3.30.1540.10">
    <property type="entry name" value="formyl-coa transferase, domain 3"/>
    <property type="match status" value="1"/>
</dbReference>
<comment type="caution">
    <text evidence="1">The sequence shown here is derived from an EMBL/GenBank/DDBJ whole genome shotgun (WGS) entry which is preliminary data.</text>
</comment>
<evidence type="ECO:0000313" key="1">
    <source>
        <dbReference type="EMBL" id="MBT0771562.1"/>
    </source>
</evidence>
<dbReference type="Proteomes" id="UP001197247">
    <property type="component" value="Unassembled WGS sequence"/>
</dbReference>
<dbReference type="SUPFAM" id="SSF89796">
    <property type="entry name" value="CoA-transferase family III (CaiB/BaiF)"/>
    <property type="match status" value="1"/>
</dbReference>
<dbReference type="Pfam" id="PF02515">
    <property type="entry name" value="CoA_transf_3"/>
    <property type="match status" value="1"/>
</dbReference>
<dbReference type="PANTHER" id="PTHR48228">
    <property type="entry name" value="SUCCINYL-COA--D-CITRAMALATE COA-TRANSFERASE"/>
    <property type="match status" value="1"/>
</dbReference>
<protein>
    <submittedName>
        <fullName evidence="1">CoA transferase</fullName>
    </submittedName>
</protein>
<sequence length="374" mass="39094">MDPSTGGPLSGVRVLELGGIGPVPHAAMVLADLGADVVRVARPASSQQAGEQAGPPAGHLLRGRRIVRLDLRSGAGRHSVLGLLPHCDVLLEGFRPGVTERLGLGPDDCHAVAPHLVYGRMTGWGRNGPRAGQVGHDINYLALTGVLHAIGRAGERPVPPLNLVGDFGGGSMLLVTGVLAALLEREKAGRGQVVDAAMVDGSALLMQMMWAWRATGDWLDAPGSNLLDGGAPFYDTYVCADGRHVAVGALEPRFYAELLHGLGLDPADLPGQYDRTGWPALRARFTAAFVGHDLAHWTRVFDGTSACVTPVLTMTEALADPHLRERATFVEVDGVPQPGPAPRFSRSARTAPAAAREAPIADVTADWAGPAVAG</sequence>
<dbReference type="InterPro" id="IPR050509">
    <property type="entry name" value="CoA-transferase_III"/>
</dbReference>
<keyword evidence="2" id="KW-1185">Reference proteome</keyword>
<evidence type="ECO:0000313" key="2">
    <source>
        <dbReference type="Proteomes" id="UP001197247"/>
    </source>
</evidence>
<proteinExistence type="predicted"/>
<keyword evidence="1" id="KW-0808">Transferase</keyword>
<dbReference type="Gene3D" id="3.40.50.10540">
    <property type="entry name" value="Crotonobetainyl-coa:carnitine coa-transferase, domain 1"/>
    <property type="match status" value="1"/>
</dbReference>